<proteinExistence type="predicted"/>
<dbReference type="InterPro" id="IPR055762">
    <property type="entry name" value="DUF7338"/>
</dbReference>
<sequence length="206" mass="24172">MKPTLKQWLQVAKNFIIELPLEILAFFVVPIALLFAKESDDHLPRCFRWFEDADDHYDGQSAAINGDGGWRRDHFPPPKNRTYFARLCWLLRNRIGYFCVKYLGVKTSQIDPTSIKTFGDPSVTSSGGKASSWCKVECRLKDGRERFGYYRTIRWCKRFYIRIYVGWKLMDIAGANEANWSEYTQSEDKKVLKTVWALHPMRKVKE</sequence>
<feature type="transmembrane region" description="Helical" evidence="1">
    <location>
        <begin position="15"/>
        <end position="35"/>
    </location>
</feature>
<accession>A0A8S5Q7L9</accession>
<reference evidence="2" key="1">
    <citation type="journal article" date="2021" name="Proc. Natl. Acad. Sci. U.S.A.">
        <title>A Catalog of Tens of Thousands of Viruses from Human Metagenomes Reveals Hidden Associations with Chronic Diseases.</title>
        <authorList>
            <person name="Tisza M.J."/>
            <person name="Buck C.B."/>
        </authorList>
    </citation>
    <scope>NUCLEOTIDE SEQUENCE</scope>
    <source>
        <strain evidence="2">Ct0QB11</strain>
    </source>
</reference>
<dbReference type="Pfam" id="PF24027">
    <property type="entry name" value="DUF7338"/>
    <property type="match status" value="1"/>
</dbReference>
<keyword evidence="1" id="KW-0472">Membrane</keyword>
<evidence type="ECO:0000256" key="1">
    <source>
        <dbReference type="SAM" id="Phobius"/>
    </source>
</evidence>
<organism evidence="2">
    <name type="scientific">Myoviridae sp. ct0QB11</name>
    <dbReference type="NCBI Taxonomy" id="2825012"/>
    <lineage>
        <taxon>Viruses</taxon>
        <taxon>Duplodnaviria</taxon>
        <taxon>Heunggongvirae</taxon>
        <taxon>Uroviricota</taxon>
        <taxon>Caudoviricetes</taxon>
    </lineage>
</organism>
<dbReference type="EMBL" id="BK015584">
    <property type="protein sequence ID" value="DAE14500.1"/>
    <property type="molecule type" value="Genomic_DNA"/>
</dbReference>
<evidence type="ECO:0000313" key="2">
    <source>
        <dbReference type="EMBL" id="DAE14500.1"/>
    </source>
</evidence>
<keyword evidence="2" id="KW-0946">Virion</keyword>
<keyword evidence="1" id="KW-0812">Transmembrane</keyword>
<keyword evidence="1" id="KW-1133">Transmembrane helix</keyword>
<protein>
    <submittedName>
        <fullName evidence="2">Envelope protein</fullName>
    </submittedName>
</protein>
<name>A0A8S5Q7L9_9CAUD</name>
<keyword evidence="2" id="KW-0261">Viral envelope protein</keyword>
<dbReference type="GO" id="GO:0019031">
    <property type="term" value="C:viral envelope"/>
    <property type="evidence" value="ECO:0007669"/>
    <property type="project" value="UniProtKB-KW"/>
</dbReference>